<reference evidence="17" key="1">
    <citation type="journal article" date="2019" name="Int. J. Syst. Evol. Microbiol.">
        <title>The Global Catalogue of Microorganisms (GCM) 10K type strain sequencing project: providing services to taxonomists for standard genome sequencing and annotation.</title>
        <authorList>
            <consortium name="The Broad Institute Genomics Platform"/>
            <consortium name="The Broad Institute Genome Sequencing Center for Infectious Disease"/>
            <person name="Wu L."/>
            <person name="Ma J."/>
        </authorList>
    </citation>
    <scope>NUCLEOTIDE SEQUENCE [LARGE SCALE GENOMIC DNA]</scope>
    <source>
        <strain evidence="17">KCTC 3950</strain>
    </source>
</reference>
<feature type="transmembrane region" description="Helical" evidence="15">
    <location>
        <begin position="29"/>
        <end position="46"/>
    </location>
</feature>
<dbReference type="EMBL" id="JBHUME010000007">
    <property type="protein sequence ID" value="MFD2612751.1"/>
    <property type="molecule type" value="Genomic_DNA"/>
</dbReference>
<evidence type="ECO:0000256" key="10">
    <source>
        <dbReference type="ARBA" id="ARBA00022989"/>
    </source>
</evidence>
<keyword evidence="9" id="KW-0067">ATP-binding</keyword>
<keyword evidence="5 16" id="KW-0808">Transferase</keyword>
<keyword evidence="10 15" id="KW-1133">Transmembrane helix</keyword>
<evidence type="ECO:0000256" key="2">
    <source>
        <dbReference type="ARBA" id="ARBA00005967"/>
    </source>
</evidence>
<keyword evidence="14" id="KW-1208">Phospholipid metabolism</keyword>
<keyword evidence="12 15" id="KW-0472">Membrane</keyword>
<proteinExistence type="inferred from homology"/>
<dbReference type="Pfam" id="PF01219">
    <property type="entry name" value="DAGK_prokar"/>
    <property type="match status" value="1"/>
</dbReference>
<dbReference type="GO" id="GO:0016301">
    <property type="term" value="F:kinase activity"/>
    <property type="evidence" value="ECO:0007669"/>
    <property type="project" value="UniProtKB-KW"/>
</dbReference>
<evidence type="ECO:0000256" key="3">
    <source>
        <dbReference type="ARBA" id="ARBA00022475"/>
    </source>
</evidence>
<keyword evidence="7" id="KW-0547">Nucleotide-binding</keyword>
<dbReference type="Proteomes" id="UP001597541">
    <property type="component" value="Unassembled WGS sequence"/>
</dbReference>
<evidence type="ECO:0000313" key="17">
    <source>
        <dbReference type="Proteomes" id="UP001597541"/>
    </source>
</evidence>
<dbReference type="RefSeq" id="WP_377603144.1">
    <property type="nucleotide sequence ID" value="NZ_JBHUME010000007.1"/>
</dbReference>
<dbReference type="Gene3D" id="1.10.287.3610">
    <property type="match status" value="1"/>
</dbReference>
<dbReference type="EC" id="2.7.1.-" evidence="16"/>
<keyword evidence="4" id="KW-0444">Lipid biosynthesis</keyword>
<evidence type="ECO:0000256" key="7">
    <source>
        <dbReference type="ARBA" id="ARBA00022741"/>
    </source>
</evidence>
<keyword evidence="11" id="KW-0443">Lipid metabolism</keyword>
<evidence type="ECO:0000256" key="9">
    <source>
        <dbReference type="ARBA" id="ARBA00022840"/>
    </source>
</evidence>
<evidence type="ECO:0000313" key="16">
    <source>
        <dbReference type="EMBL" id="MFD2612751.1"/>
    </source>
</evidence>
<evidence type="ECO:0000256" key="15">
    <source>
        <dbReference type="SAM" id="Phobius"/>
    </source>
</evidence>
<dbReference type="CDD" id="cd14265">
    <property type="entry name" value="UDPK_IM_like"/>
    <property type="match status" value="1"/>
</dbReference>
<dbReference type="InterPro" id="IPR036945">
    <property type="entry name" value="DAGK_sf"/>
</dbReference>
<evidence type="ECO:0000256" key="4">
    <source>
        <dbReference type="ARBA" id="ARBA00022516"/>
    </source>
</evidence>
<gene>
    <name evidence="16" type="ORF">ACFSUF_09990</name>
</gene>
<evidence type="ECO:0000256" key="14">
    <source>
        <dbReference type="ARBA" id="ARBA00023264"/>
    </source>
</evidence>
<dbReference type="PANTHER" id="PTHR34299:SF1">
    <property type="entry name" value="DIACYLGLYCEROL KINASE"/>
    <property type="match status" value="1"/>
</dbReference>
<sequence length="122" mass="13346">MRLPKEIAAFVHAFRGIVQSVRNERHMKIHTAFAAAALVLSVVFRIPAPHFLLVLLAITLVMSAELMNTAIEKTVDLAMPEQHPLARTAKDAAAGAVLVTAVFAVIVGLYVFLHPVREWLAI</sequence>
<dbReference type="InterPro" id="IPR033717">
    <property type="entry name" value="UDPK"/>
</dbReference>
<evidence type="ECO:0000256" key="11">
    <source>
        <dbReference type="ARBA" id="ARBA00023098"/>
    </source>
</evidence>
<accession>A0ABW5PCX8</accession>
<feature type="transmembrane region" description="Helical" evidence="15">
    <location>
        <begin position="92"/>
        <end position="113"/>
    </location>
</feature>
<evidence type="ECO:0000256" key="1">
    <source>
        <dbReference type="ARBA" id="ARBA00004651"/>
    </source>
</evidence>
<evidence type="ECO:0000256" key="13">
    <source>
        <dbReference type="ARBA" id="ARBA00023209"/>
    </source>
</evidence>
<keyword evidence="3" id="KW-1003">Cell membrane</keyword>
<dbReference type="PANTHER" id="PTHR34299">
    <property type="entry name" value="DIACYLGLYCEROL KINASE"/>
    <property type="match status" value="1"/>
</dbReference>
<keyword evidence="6 15" id="KW-0812">Transmembrane</keyword>
<organism evidence="16 17">
    <name type="scientific">Paenibacillus gansuensis</name>
    <dbReference type="NCBI Taxonomy" id="306542"/>
    <lineage>
        <taxon>Bacteria</taxon>
        <taxon>Bacillati</taxon>
        <taxon>Bacillota</taxon>
        <taxon>Bacilli</taxon>
        <taxon>Bacillales</taxon>
        <taxon>Paenibacillaceae</taxon>
        <taxon>Paenibacillus</taxon>
    </lineage>
</organism>
<dbReference type="PROSITE" id="PS01069">
    <property type="entry name" value="DAGK_PROKAR"/>
    <property type="match status" value="1"/>
</dbReference>
<keyword evidence="8 16" id="KW-0418">Kinase</keyword>
<name>A0ABW5PCX8_9BACL</name>
<evidence type="ECO:0000256" key="12">
    <source>
        <dbReference type="ARBA" id="ARBA00023136"/>
    </source>
</evidence>
<comment type="similarity">
    <text evidence="2">Belongs to the bacterial diacylglycerol kinase family.</text>
</comment>
<dbReference type="InterPro" id="IPR000829">
    <property type="entry name" value="DAGK"/>
</dbReference>
<evidence type="ECO:0000256" key="6">
    <source>
        <dbReference type="ARBA" id="ARBA00022692"/>
    </source>
</evidence>
<keyword evidence="17" id="KW-1185">Reference proteome</keyword>
<evidence type="ECO:0000256" key="5">
    <source>
        <dbReference type="ARBA" id="ARBA00022679"/>
    </source>
</evidence>
<protein>
    <submittedName>
        <fullName evidence="16">Diacylglycerol kinase family protein</fullName>
        <ecNumber evidence="16">2.7.1.-</ecNumber>
    </submittedName>
</protein>
<evidence type="ECO:0000256" key="8">
    <source>
        <dbReference type="ARBA" id="ARBA00022777"/>
    </source>
</evidence>
<comment type="caution">
    <text evidence="16">The sequence shown here is derived from an EMBL/GenBank/DDBJ whole genome shotgun (WGS) entry which is preliminary data.</text>
</comment>
<keyword evidence="13" id="KW-0594">Phospholipid biosynthesis</keyword>
<comment type="subcellular location">
    <subcellularLocation>
        <location evidence="1">Cell membrane</location>
        <topology evidence="1">Multi-pass membrane protein</topology>
    </subcellularLocation>
</comment>